<evidence type="ECO:0000256" key="1">
    <source>
        <dbReference type="ARBA" id="ARBA00010641"/>
    </source>
</evidence>
<feature type="domain" description="RNA polymerase sigma factor 70 region 4 type 2" evidence="6">
    <location>
        <begin position="113"/>
        <end position="163"/>
    </location>
</feature>
<sequence>MRSESLEDLEEAASAFVVLRPRLFGIAYRMLGSAAEAEDIVQETWLRWQNTDRSTIENPSAFLALITTRLAINVAQSARARREAYIGPWLPEPVDTSSDPTIGAERGEALELAFLLLLERLTPTERAAYVLREAFVYPYPQIADILQLSPANVRQLVSRARKHVSAARREPIDKIEHRRLLTAFLTAAQTGNVAALENLFAADVVSSSDGDGIRGAARIPLVGGPRVAKYIAAFAPRFWPGSDFTWVEANGNPGVLVPGGRTGVALLSIEASPQGIHHLMWIVNPAKLDAFARSRSRGGPTPKRV</sequence>
<keyword evidence="2" id="KW-0805">Transcription regulation</keyword>
<evidence type="ECO:0000313" key="7">
    <source>
        <dbReference type="EMBL" id="MFD1541768.1"/>
    </source>
</evidence>
<evidence type="ECO:0000256" key="3">
    <source>
        <dbReference type="ARBA" id="ARBA00023082"/>
    </source>
</evidence>
<protein>
    <submittedName>
        <fullName evidence="7">RNA polymerase sigma-70 factor</fullName>
    </submittedName>
</protein>
<comment type="caution">
    <text evidence="7">The sequence shown here is derived from an EMBL/GenBank/DDBJ whole genome shotgun (WGS) entry which is preliminary data.</text>
</comment>
<dbReference type="InterPro" id="IPR013249">
    <property type="entry name" value="RNA_pol_sigma70_r4_t2"/>
</dbReference>
<dbReference type="Pfam" id="PF08281">
    <property type="entry name" value="Sigma70_r4_2"/>
    <property type="match status" value="1"/>
</dbReference>
<dbReference type="NCBIfam" id="NF007214">
    <property type="entry name" value="PRK09636.1"/>
    <property type="match status" value="1"/>
</dbReference>
<evidence type="ECO:0000313" key="8">
    <source>
        <dbReference type="Proteomes" id="UP001597097"/>
    </source>
</evidence>
<keyword evidence="4" id="KW-0804">Transcription</keyword>
<feature type="domain" description="RNA polymerase sigma-70 region 2" evidence="5">
    <location>
        <begin position="19"/>
        <end position="78"/>
    </location>
</feature>
<dbReference type="RefSeq" id="WP_219537325.1">
    <property type="nucleotide sequence ID" value="NZ_JAHKRM010000036.1"/>
</dbReference>
<evidence type="ECO:0000256" key="2">
    <source>
        <dbReference type="ARBA" id="ARBA00023015"/>
    </source>
</evidence>
<dbReference type="Pfam" id="PF04542">
    <property type="entry name" value="Sigma70_r2"/>
    <property type="match status" value="1"/>
</dbReference>
<dbReference type="InterPro" id="IPR014284">
    <property type="entry name" value="RNA_pol_sigma-70_dom"/>
</dbReference>
<evidence type="ECO:0000259" key="6">
    <source>
        <dbReference type="Pfam" id="PF08281"/>
    </source>
</evidence>
<accession>A0ABW4GHJ7</accession>
<keyword evidence="3" id="KW-0731">Sigma factor</keyword>
<evidence type="ECO:0000259" key="5">
    <source>
        <dbReference type="Pfam" id="PF04542"/>
    </source>
</evidence>
<dbReference type="PANTHER" id="PTHR30173:SF36">
    <property type="entry name" value="ECF RNA POLYMERASE SIGMA FACTOR SIGJ"/>
    <property type="match status" value="1"/>
</dbReference>
<dbReference type="InterPro" id="IPR007627">
    <property type="entry name" value="RNA_pol_sigma70_r2"/>
</dbReference>
<dbReference type="InterPro" id="IPR052704">
    <property type="entry name" value="ECF_Sigma-70_Domain"/>
</dbReference>
<keyword evidence="8" id="KW-1185">Reference proteome</keyword>
<proteinExistence type="inferred from homology"/>
<gene>
    <name evidence="7" type="ORF">ACFSJ0_32280</name>
</gene>
<dbReference type="NCBIfam" id="TIGR02937">
    <property type="entry name" value="sigma70-ECF"/>
    <property type="match status" value="1"/>
</dbReference>
<dbReference type="NCBIfam" id="TIGR02957">
    <property type="entry name" value="SigX4"/>
    <property type="match status" value="1"/>
</dbReference>
<reference evidence="8" key="1">
    <citation type="journal article" date="2019" name="Int. J. Syst. Evol. Microbiol.">
        <title>The Global Catalogue of Microorganisms (GCM) 10K type strain sequencing project: providing services to taxonomists for standard genome sequencing and annotation.</title>
        <authorList>
            <consortium name="The Broad Institute Genomics Platform"/>
            <consortium name="The Broad Institute Genome Sequencing Center for Infectious Disease"/>
            <person name="Wu L."/>
            <person name="Ma J."/>
        </authorList>
    </citation>
    <scope>NUCLEOTIDE SEQUENCE [LARGE SCALE GENOMIC DNA]</scope>
    <source>
        <strain evidence="8">CGMCC 1.15399</strain>
    </source>
</reference>
<dbReference type="EMBL" id="JBHUCM010000030">
    <property type="protein sequence ID" value="MFD1541768.1"/>
    <property type="molecule type" value="Genomic_DNA"/>
</dbReference>
<dbReference type="PANTHER" id="PTHR30173">
    <property type="entry name" value="SIGMA 19 FACTOR"/>
    <property type="match status" value="1"/>
</dbReference>
<dbReference type="Proteomes" id="UP001597097">
    <property type="component" value="Unassembled WGS sequence"/>
</dbReference>
<comment type="similarity">
    <text evidence="1">Belongs to the sigma-70 factor family. ECF subfamily.</text>
</comment>
<evidence type="ECO:0000256" key="4">
    <source>
        <dbReference type="ARBA" id="ARBA00023163"/>
    </source>
</evidence>
<dbReference type="InterPro" id="IPR014303">
    <property type="entry name" value="RNA_pol_sigma-70_ECF"/>
</dbReference>
<organism evidence="7 8">
    <name type="scientific">Nonomuraea guangzhouensis</name>
    <dbReference type="NCBI Taxonomy" id="1291555"/>
    <lineage>
        <taxon>Bacteria</taxon>
        <taxon>Bacillati</taxon>
        <taxon>Actinomycetota</taxon>
        <taxon>Actinomycetes</taxon>
        <taxon>Streptosporangiales</taxon>
        <taxon>Streptosporangiaceae</taxon>
        <taxon>Nonomuraea</taxon>
    </lineage>
</organism>
<name>A0ABW4GHJ7_9ACTN</name>